<evidence type="ECO:0000256" key="1">
    <source>
        <dbReference type="SAM" id="Phobius"/>
    </source>
</evidence>
<dbReference type="RefSeq" id="WP_216252165.1">
    <property type="nucleotide sequence ID" value="NZ_JAZHFS010000013.1"/>
</dbReference>
<dbReference type="EMBL" id="JAZHFS010000013">
    <property type="protein sequence ID" value="MEF2113442.1"/>
    <property type="molecule type" value="Genomic_DNA"/>
</dbReference>
<name>A0ABU7UPY1_9CLOT</name>
<keyword evidence="1" id="KW-1133">Transmembrane helix</keyword>
<keyword evidence="1" id="KW-0812">Transmembrane</keyword>
<keyword evidence="3" id="KW-1185">Reference proteome</keyword>
<dbReference type="Proteomes" id="UP001498469">
    <property type="component" value="Unassembled WGS sequence"/>
</dbReference>
<evidence type="ECO:0000313" key="2">
    <source>
        <dbReference type="EMBL" id="MEF2113442.1"/>
    </source>
</evidence>
<sequence>MNIDKFGLTVDQTEILYNLEYYKTLNDIRTTKLPINNEGVKRLKQDWLAEWKENISKGFSSFLQIEGAELHWYSEQELIQKIEENEPHNTWFRLILLEAMIFAPYYPLGFEEDKKGNDIPSKKYKDLKNIINGYRKGNGDDYIDSFFSGSYYSLGYIKRLRKCYDKILRELNEVLKTVITSLSITTIIAIVTIATAGAFAPAIAVALVGSNFAGLSGAALTSACLAYLGSGAIAIGGAGMAGGTIAIVGGGAVLGFGVGAGIGGIVGAVGLLGKQNTILQSAKLLVSVKEIFLNDEHDTVYSNSVYEKYVKNIMDIEKCIVELRLQADVANGKIKKELQGKIKKAKGSVDAMKIARINLNRFMSSFKEGLAQE</sequence>
<keyword evidence="1" id="KW-0472">Membrane</keyword>
<evidence type="ECO:0000313" key="3">
    <source>
        <dbReference type="Proteomes" id="UP001498469"/>
    </source>
</evidence>
<feature type="transmembrane region" description="Helical" evidence="1">
    <location>
        <begin position="187"/>
        <end position="213"/>
    </location>
</feature>
<comment type="caution">
    <text evidence="2">The sequence shown here is derived from an EMBL/GenBank/DDBJ whole genome shotgun (WGS) entry which is preliminary data.</text>
</comment>
<gene>
    <name evidence="2" type="ORF">SJI18_14125</name>
</gene>
<proteinExistence type="predicted"/>
<organism evidence="2 3">
    <name type="scientific">Clostridium frigoriphilum</name>
    <dbReference type="NCBI Taxonomy" id="443253"/>
    <lineage>
        <taxon>Bacteria</taxon>
        <taxon>Bacillati</taxon>
        <taxon>Bacillota</taxon>
        <taxon>Clostridia</taxon>
        <taxon>Eubacteriales</taxon>
        <taxon>Clostridiaceae</taxon>
        <taxon>Clostridium</taxon>
    </lineage>
</organism>
<protein>
    <recommendedName>
        <fullName evidence="4">Glycine zipper family protein</fullName>
    </recommendedName>
</protein>
<feature type="transmembrane region" description="Helical" evidence="1">
    <location>
        <begin position="253"/>
        <end position="273"/>
    </location>
</feature>
<feature type="transmembrane region" description="Helical" evidence="1">
    <location>
        <begin position="225"/>
        <end position="247"/>
    </location>
</feature>
<evidence type="ECO:0008006" key="4">
    <source>
        <dbReference type="Google" id="ProtNLM"/>
    </source>
</evidence>
<reference evidence="2 3" key="1">
    <citation type="submission" date="2023-11" db="EMBL/GenBank/DDBJ databases">
        <title>Draft genome sequence of a psychrophilic Clostridium strain from permafrost water brine.</title>
        <authorList>
            <person name="Shcherbakova V.A."/>
            <person name="Trubitsyn V.E."/>
            <person name="Zakharyuk A.G."/>
        </authorList>
    </citation>
    <scope>NUCLEOTIDE SEQUENCE [LARGE SCALE GENOMIC DNA]</scope>
    <source>
        <strain evidence="2 3">14F</strain>
    </source>
</reference>
<accession>A0ABU7UPY1</accession>